<gene>
    <name evidence="6" type="ORF">ACFOZ8_06320</name>
</gene>
<feature type="domain" description="HTH lysR-type" evidence="5">
    <location>
        <begin position="3"/>
        <end position="60"/>
    </location>
</feature>
<dbReference type="Proteomes" id="UP001595715">
    <property type="component" value="Unassembled WGS sequence"/>
</dbReference>
<dbReference type="InterPro" id="IPR000847">
    <property type="entry name" value="LysR_HTH_N"/>
</dbReference>
<dbReference type="Gene3D" id="3.40.190.290">
    <property type="match status" value="1"/>
</dbReference>
<dbReference type="Pfam" id="PF03466">
    <property type="entry name" value="LysR_substrate"/>
    <property type="match status" value="1"/>
</dbReference>
<accession>A0ABV8K1I9</accession>
<keyword evidence="4" id="KW-0804">Transcription</keyword>
<dbReference type="EMBL" id="JBHSAM010000015">
    <property type="protein sequence ID" value="MFC4099274.1"/>
    <property type="molecule type" value="Genomic_DNA"/>
</dbReference>
<keyword evidence="3" id="KW-0238">DNA-binding</keyword>
<reference evidence="7" key="1">
    <citation type="journal article" date="2019" name="Int. J. Syst. Evol. Microbiol.">
        <title>The Global Catalogue of Microorganisms (GCM) 10K type strain sequencing project: providing services to taxonomists for standard genome sequencing and annotation.</title>
        <authorList>
            <consortium name="The Broad Institute Genomics Platform"/>
            <consortium name="The Broad Institute Genome Sequencing Center for Infectious Disease"/>
            <person name="Wu L."/>
            <person name="Ma J."/>
        </authorList>
    </citation>
    <scope>NUCLEOTIDE SEQUENCE [LARGE SCALE GENOMIC DNA]</scope>
    <source>
        <strain evidence="7">IBRC-M 10987</strain>
    </source>
</reference>
<evidence type="ECO:0000256" key="4">
    <source>
        <dbReference type="ARBA" id="ARBA00023163"/>
    </source>
</evidence>
<dbReference type="RefSeq" id="WP_377717988.1">
    <property type="nucleotide sequence ID" value="NZ_JBHSAM010000015.1"/>
</dbReference>
<dbReference type="PRINTS" id="PR00039">
    <property type="entry name" value="HTHLYSR"/>
</dbReference>
<dbReference type="PROSITE" id="PS50931">
    <property type="entry name" value="HTH_LYSR"/>
    <property type="match status" value="1"/>
</dbReference>
<comment type="caution">
    <text evidence="6">The sequence shown here is derived from an EMBL/GenBank/DDBJ whole genome shotgun (WGS) entry which is preliminary data.</text>
</comment>
<proteinExistence type="inferred from homology"/>
<dbReference type="SUPFAM" id="SSF46785">
    <property type="entry name" value="Winged helix' DNA-binding domain"/>
    <property type="match status" value="1"/>
</dbReference>
<sequence length="297" mass="33908">MQVDFTYLKTFMEVARCHSFTKAAENLGYVQSSVTSHIQKLENEYGVVLFERFGRSMRLTSAGEQLHAIFGQILTLYDDSKHVLSRQTKGNLIIGTIESMVAFFLPPVFHRFRQCYPHINLQVRPLSEQQVMQGVKSGELDVGVTLDFPYDDDDLTPIIVREEPLVLVSAPGHALHGQERLEVAELFGQSYIATEKNCVYRCAFERLLAKHGVDYHIHNEFGSLEAIKQCVGFGLGIGLMPHIAVSRELDEGRLVPLAFRHPDITFYTQIIHHKRKWLDPVTRHFIELVREQGQKTT</sequence>
<evidence type="ECO:0000313" key="6">
    <source>
        <dbReference type="EMBL" id="MFC4099274.1"/>
    </source>
</evidence>
<keyword evidence="7" id="KW-1185">Reference proteome</keyword>
<evidence type="ECO:0000256" key="3">
    <source>
        <dbReference type="ARBA" id="ARBA00023125"/>
    </source>
</evidence>
<dbReference type="InterPro" id="IPR036388">
    <property type="entry name" value="WH-like_DNA-bd_sf"/>
</dbReference>
<evidence type="ECO:0000313" key="7">
    <source>
        <dbReference type="Proteomes" id="UP001595715"/>
    </source>
</evidence>
<dbReference type="PANTHER" id="PTHR30126">
    <property type="entry name" value="HTH-TYPE TRANSCRIPTIONAL REGULATOR"/>
    <property type="match status" value="1"/>
</dbReference>
<dbReference type="Pfam" id="PF00126">
    <property type="entry name" value="HTH_1"/>
    <property type="match status" value="1"/>
</dbReference>
<dbReference type="PANTHER" id="PTHR30126:SF100">
    <property type="entry name" value="LYSR-FAMILY TRANSCRIPTIONAL REGULATOR"/>
    <property type="match status" value="1"/>
</dbReference>
<dbReference type="InterPro" id="IPR036390">
    <property type="entry name" value="WH_DNA-bd_sf"/>
</dbReference>
<organism evidence="6 7">
    <name type="scientific">Paenibacillus xanthanilyticus</name>
    <dbReference type="NCBI Taxonomy" id="1783531"/>
    <lineage>
        <taxon>Bacteria</taxon>
        <taxon>Bacillati</taxon>
        <taxon>Bacillota</taxon>
        <taxon>Bacilli</taxon>
        <taxon>Bacillales</taxon>
        <taxon>Paenibacillaceae</taxon>
        <taxon>Paenibacillus</taxon>
    </lineage>
</organism>
<protein>
    <submittedName>
        <fullName evidence="6">LysR family transcriptional regulator</fullName>
    </submittedName>
</protein>
<dbReference type="SUPFAM" id="SSF53850">
    <property type="entry name" value="Periplasmic binding protein-like II"/>
    <property type="match status" value="1"/>
</dbReference>
<comment type="similarity">
    <text evidence="1">Belongs to the LysR transcriptional regulatory family.</text>
</comment>
<evidence type="ECO:0000256" key="2">
    <source>
        <dbReference type="ARBA" id="ARBA00023015"/>
    </source>
</evidence>
<keyword evidence="2" id="KW-0805">Transcription regulation</keyword>
<evidence type="ECO:0000256" key="1">
    <source>
        <dbReference type="ARBA" id="ARBA00009437"/>
    </source>
</evidence>
<evidence type="ECO:0000259" key="5">
    <source>
        <dbReference type="PROSITE" id="PS50931"/>
    </source>
</evidence>
<dbReference type="CDD" id="cd05466">
    <property type="entry name" value="PBP2_LTTR_substrate"/>
    <property type="match status" value="1"/>
</dbReference>
<dbReference type="Gene3D" id="1.10.10.10">
    <property type="entry name" value="Winged helix-like DNA-binding domain superfamily/Winged helix DNA-binding domain"/>
    <property type="match status" value="1"/>
</dbReference>
<name>A0ABV8K1I9_9BACL</name>
<dbReference type="InterPro" id="IPR005119">
    <property type="entry name" value="LysR_subst-bd"/>
</dbReference>